<evidence type="ECO:0000256" key="4">
    <source>
        <dbReference type="ARBA" id="ARBA00021569"/>
    </source>
</evidence>
<comment type="caution">
    <text evidence="15">The sequence shown here is derived from an EMBL/GenBank/DDBJ whole genome shotgun (WGS) entry which is preliminary data.</text>
</comment>
<keyword evidence="7 11" id="KW-0662">Pyridine nucleotide biosynthesis</keyword>
<dbReference type="NCBIfam" id="TIGR01513">
    <property type="entry name" value="NAPRTase_put"/>
    <property type="match status" value="1"/>
</dbReference>
<feature type="compositionally biased region" description="Basic and acidic residues" evidence="12">
    <location>
        <begin position="289"/>
        <end position="321"/>
    </location>
</feature>
<feature type="domain" description="Nicotinate/nicotinamide phosphoribosyltransferase" evidence="13">
    <location>
        <begin position="18"/>
        <end position="210"/>
    </location>
</feature>
<evidence type="ECO:0000256" key="2">
    <source>
        <dbReference type="ARBA" id="ARBA00010897"/>
    </source>
</evidence>
<dbReference type="PANTHER" id="PTHR11098:SF1">
    <property type="entry name" value="NICOTINATE PHOSPHORIBOSYLTRANSFERASE"/>
    <property type="match status" value="1"/>
</dbReference>
<keyword evidence="16" id="KW-1185">Reference proteome</keyword>
<keyword evidence="5" id="KW-0597">Phosphoprotein</keyword>
<evidence type="ECO:0000259" key="14">
    <source>
        <dbReference type="Pfam" id="PF17956"/>
    </source>
</evidence>
<dbReference type="GO" id="GO:0005829">
    <property type="term" value="C:cytosol"/>
    <property type="evidence" value="ECO:0007669"/>
    <property type="project" value="TreeGrafter"/>
</dbReference>
<dbReference type="InterPro" id="IPR036068">
    <property type="entry name" value="Nicotinate_pribotase-like_C"/>
</dbReference>
<evidence type="ECO:0000256" key="3">
    <source>
        <dbReference type="ARBA" id="ARBA00013236"/>
    </source>
</evidence>
<proteinExistence type="inferred from homology"/>
<dbReference type="Pfam" id="PF17956">
    <property type="entry name" value="NAPRTase_C"/>
    <property type="match status" value="1"/>
</dbReference>
<dbReference type="AlphaFoldDB" id="A0AA35SZP5"/>
<evidence type="ECO:0000256" key="7">
    <source>
        <dbReference type="ARBA" id="ARBA00022642"/>
    </source>
</evidence>
<evidence type="ECO:0000313" key="15">
    <source>
        <dbReference type="EMBL" id="CAI8037671.1"/>
    </source>
</evidence>
<dbReference type="Gene3D" id="3.20.140.10">
    <property type="entry name" value="nicotinate phosphoribosyltransferase"/>
    <property type="match status" value="1"/>
</dbReference>
<evidence type="ECO:0000256" key="9">
    <source>
        <dbReference type="ARBA" id="ARBA00023426"/>
    </source>
</evidence>
<evidence type="ECO:0000256" key="8">
    <source>
        <dbReference type="ARBA" id="ARBA00022679"/>
    </source>
</evidence>
<evidence type="ECO:0000256" key="6">
    <source>
        <dbReference type="ARBA" id="ARBA00022598"/>
    </source>
</evidence>
<dbReference type="GO" id="GO:0034355">
    <property type="term" value="P:NAD+ biosynthetic process via the salvage pathway"/>
    <property type="evidence" value="ECO:0007669"/>
    <property type="project" value="TreeGrafter"/>
</dbReference>
<keyword evidence="6 11" id="KW-0436">Ligase</keyword>
<organism evidence="15 16">
    <name type="scientific">Geodia barretti</name>
    <name type="common">Barrett's horny sponge</name>
    <dbReference type="NCBI Taxonomy" id="519541"/>
    <lineage>
        <taxon>Eukaryota</taxon>
        <taxon>Metazoa</taxon>
        <taxon>Porifera</taxon>
        <taxon>Demospongiae</taxon>
        <taxon>Heteroscleromorpha</taxon>
        <taxon>Tetractinellida</taxon>
        <taxon>Astrophorina</taxon>
        <taxon>Geodiidae</taxon>
        <taxon>Geodia</taxon>
    </lineage>
</organism>
<accession>A0AA35SZP5</accession>
<dbReference type="PANTHER" id="PTHR11098">
    <property type="entry name" value="NICOTINATE PHOSPHORIBOSYLTRANSFERASE"/>
    <property type="match status" value="1"/>
</dbReference>
<dbReference type="InterPro" id="IPR041619">
    <property type="entry name" value="NAPRTase_C"/>
</dbReference>
<keyword evidence="15" id="KW-0328">Glycosyltransferase</keyword>
<dbReference type="Gene3D" id="3.20.20.70">
    <property type="entry name" value="Aldolase class I"/>
    <property type="match status" value="1"/>
</dbReference>
<protein>
    <recommendedName>
        <fullName evidence="4 11">Nicotinate phosphoribosyltransferase</fullName>
        <ecNumber evidence="3 11">6.3.4.21</ecNumber>
    </recommendedName>
</protein>
<evidence type="ECO:0000256" key="12">
    <source>
        <dbReference type="SAM" id="MobiDB-lite"/>
    </source>
</evidence>
<comment type="PTM">
    <text evidence="11">Transiently phosphorylated on a His residue during the reaction cycle. Phosphorylation strongly increases the affinity for substrates and increases the rate of nicotinate D-ribonucleotide production. Dephosphorylation regenerates the low-affinity form of the enzyme, leading to product release.</text>
</comment>
<comment type="similarity">
    <text evidence="2 11">Belongs to the NAPRTase family.</text>
</comment>
<comment type="catalytic activity">
    <reaction evidence="10 11">
        <text>5-phospho-alpha-D-ribose 1-diphosphate + nicotinate + ATP + H2O = nicotinate beta-D-ribonucleotide + ADP + phosphate + diphosphate</text>
        <dbReference type="Rhea" id="RHEA:36163"/>
        <dbReference type="ChEBI" id="CHEBI:15377"/>
        <dbReference type="ChEBI" id="CHEBI:30616"/>
        <dbReference type="ChEBI" id="CHEBI:32544"/>
        <dbReference type="ChEBI" id="CHEBI:33019"/>
        <dbReference type="ChEBI" id="CHEBI:43474"/>
        <dbReference type="ChEBI" id="CHEBI:57502"/>
        <dbReference type="ChEBI" id="CHEBI:58017"/>
        <dbReference type="ChEBI" id="CHEBI:456216"/>
        <dbReference type="EC" id="6.3.4.21"/>
    </reaction>
</comment>
<evidence type="ECO:0000256" key="11">
    <source>
        <dbReference type="RuleBase" id="RU365100"/>
    </source>
</evidence>
<dbReference type="SUPFAM" id="SSF51690">
    <property type="entry name" value="Nicotinate/Quinolinate PRTase C-terminal domain-like"/>
    <property type="match status" value="1"/>
</dbReference>
<dbReference type="GO" id="GO:0004516">
    <property type="term" value="F:nicotinate phosphoribosyltransferase activity"/>
    <property type="evidence" value="ECO:0007669"/>
    <property type="project" value="UniProtKB-UniRule"/>
</dbReference>
<dbReference type="InterPro" id="IPR007229">
    <property type="entry name" value="Nic_PRibTrfase-Fam"/>
</dbReference>
<dbReference type="Pfam" id="PF04095">
    <property type="entry name" value="NAPRTase"/>
    <property type="match status" value="1"/>
</dbReference>
<comment type="pathway">
    <text evidence="1 11">Cofactor biosynthesis; NAD(+) biosynthesis; nicotinate D-ribonucleotide from nicotinate: step 1/1.</text>
</comment>
<comment type="function">
    <text evidence="9">Catalyzes the first step in the biosynthesis of NAD from nicotinic acid, the ATP-dependent synthesis of beta-nicotinate D-ribonucleotide from nicotinate and 5-phospho-D-ribose 1-phosphate. Helps prevent cellular oxidative stress via its role in NAD biosynthesis.</text>
</comment>
<keyword evidence="8 11" id="KW-0808">Transferase</keyword>
<feature type="region of interest" description="Disordered" evidence="12">
    <location>
        <begin position="280"/>
        <end position="321"/>
    </location>
</feature>
<dbReference type="InterPro" id="IPR006405">
    <property type="entry name" value="Nic_PRibTrfase_pncB"/>
</dbReference>
<gene>
    <name evidence="15" type="ORF">GBAR_LOCUS21084</name>
</gene>
<evidence type="ECO:0000256" key="5">
    <source>
        <dbReference type="ARBA" id="ARBA00022553"/>
    </source>
</evidence>
<dbReference type="InterPro" id="IPR041525">
    <property type="entry name" value="N/Namide_PRibTrfase"/>
</dbReference>
<dbReference type="FunFam" id="3.20.20.70:FF:000076">
    <property type="entry name" value="Nicotinate phosphoribosyltransferase"/>
    <property type="match status" value="1"/>
</dbReference>
<reference evidence="15" key="1">
    <citation type="submission" date="2023-03" db="EMBL/GenBank/DDBJ databases">
        <authorList>
            <person name="Steffen K."/>
            <person name="Cardenas P."/>
        </authorList>
    </citation>
    <scope>NUCLEOTIDE SEQUENCE</scope>
</reference>
<evidence type="ECO:0000259" key="13">
    <source>
        <dbReference type="Pfam" id="PF04095"/>
    </source>
</evidence>
<evidence type="ECO:0000256" key="10">
    <source>
        <dbReference type="ARBA" id="ARBA00048668"/>
    </source>
</evidence>
<feature type="domain" description="Nicotinate phosphoribosyltransferase C-terminal" evidence="14">
    <location>
        <begin position="248"/>
        <end position="303"/>
    </location>
</feature>
<name>A0AA35SZP5_GEOBA</name>
<dbReference type="PIRSF" id="PIRSF000484">
    <property type="entry name" value="NAPRT"/>
    <property type="match status" value="1"/>
</dbReference>
<sequence>MLATKAARVVSAADGRAVVDFAARRTQGIDSAIKFARAAYIAGFAGTSNVLAAKRYGIPRSWHDGAHSFITSFDSELEAFGAYAASFPDNSTFLVDTYDTIEGIRNAITVAKRMREQGHELNAIRLDSGDLLALSIEARSMLDAASLPEVQVLASGGLDEFQIESLLSLGATIDGFGVGTNVGTSADYPWLDCVYKMVEYDGRPTMKLSEDKETLVGAKQVFRYVGEDGMYAGDVIGCTDEPEPDGTEMLLSEVMRDGRRLEVAPSLAELQQRCSSEIGRLSDTQKQLRSPDEYPVRVSERLQARQQRAKRDILRKSVNRE</sequence>
<dbReference type="EMBL" id="CASHTH010002955">
    <property type="protein sequence ID" value="CAI8037671.1"/>
    <property type="molecule type" value="Genomic_DNA"/>
</dbReference>
<dbReference type="EC" id="6.3.4.21" evidence="3 11"/>
<dbReference type="GO" id="GO:0016757">
    <property type="term" value="F:glycosyltransferase activity"/>
    <property type="evidence" value="ECO:0007669"/>
    <property type="project" value="UniProtKB-KW"/>
</dbReference>
<evidence type="ECO:0000313" key="16">
    <source>
        <dbReference type="Proteomes" id="UP001174909"/>
    </source>
</evidence>
<dbReference type="Proteomes" id="UP001174909">
    <property type="component" value="Unassembled WGS sequence"/>
</dbReference>
<dbReference type="InterPro" id="IPR013785">
    <property type="entry name" value="Aldolase_TIM"/>
</dbReference>
<evidence type="ECO:0000256" key="1">
    <source>
        <dbReference type="ARBA" id="ARBA00004952"/>
    </source>
</evidence>
<dbReference type="NCBIfam" id="NF009131">
    <property type="entry name" value="PRK12484.1"/>
    <property type="match status" value="1"/>
</dbReference>